<keyword evidence="2" id="KW-1185">Reference proteome</keyword>
<dbReference type="AlphaFoldDB" id="A0AAV7UPT1"/>
<accession>A0AAV7UPT1</accession>
<proteinExistence type="predicted"/>
<evidence type="ECO:0000313" key="2">
    <source>
        <dbReference type="Proteomes" id="UP001066276"/>
    </source>
</evidence>
<sequence>MFRDHLDRLYALPGDGPLEVGTTFLNGVILPQLVQAAKAQLEAPLDQEEMQEAIKQFKTPGSDGLPAEFYQKYADILAKKLLAVYQEASEDFGQILEEVTTFPDGQGGHY</sequence>
<comment type="caution">
    <text evidence="1">The sequence shown here is derived from an EMBL/GenBank/DDBJ whole genome shotgun (WGS) entry which is preliminary data.</text>
</comment>
<name>A0AAV7UPT1_PLEWA</name>
<organism evidence="1 2">
    <name type="scientific">Pleurodeles waltl</name>
    <name type="common">Iberian ribbed newt</name>
    <dbReference type="NCBI Taxonomy" id="8319"/>
    <lineage>
        <taxon>Eukaryota</taxon>
        <taxon>Metazoa</taxon>
        <taxon>Chordata</taxon>
        <taxon>Craniata</taxon>
        <taxon>Vertebrata</taxon>
        <taxon>Euteleostomi</taxon>
        <taxon>Amphibia</taxon>
        <taxon>Batrachia</taxon>
        <taxon>Caudata</taxon>
        <taxon>Salamandroidea</taxon>
        <taxon>Salamandridae</taxon>
        <taxon>Pleurodelinae</taxon>
        <taxon>Pleurodeles</taxon>
    </lineage>
</organism>
<evidence type="ECO:0000313" key="1">
    <source>
        <dbReference type="EMBL" id="KAJ1189728.1"/>
    </source>
</evidence>
<reference evidence="1" key="1">
    <citation type="journal article" date="2022" name="bioRxiv">
        <title>Sequencing and chromosome-scale assembly of the giantPleurodeles waltlgenome.</title>
        <authorList>
            <person name="Brown T."/>
            <person name="Elewa A."/>
            <person name="Iarovenko S."/>
            <person name="Subramanian E."/>
            <person name="Araus A.J."/>
            <person name="Petzold A."/>
            <person name="Susuki M."/>
            <person name="Suzuki K.-i.T."/>
            <person name="Hayashi T."/>
            <person name="Toyoda A."/>
            <person name="Oliveira C."/>
            <person name="Osipova E."/>
            <person name="Leigh N.D."/>
            <person name="Simon A."/>
            <person name="Yun M.H."/>
        </authorList>
    </citation>
    <scope>NUCLEOTIDE SEQUENCE</scope>
    <source>
        <strain evidence="1">20211129_DDA</strain>
        <tissue evidence="1">Liver</tissue>
    </source>
</reference>
<dbReference type="EMBL" id="JANPWB010000005">
    <property type="protein sequence ID" value="KAJ1189728.1"/>
    <property type="molecule type" value="Genomic_DNA"/>
</dbReference>
<protein>
    <submittedName>
        <fullName evidence="1">Uncharacterized protein</fullName>
    </submittedName>
</protein>
<gene>
    <name evidence="1" type="ORF">NDU88_006470</name>
</gene>
<dbReference type="Proteomes" id="UP001066276">
    <property type="component" value="Chromosome 3_1"/>
</dbReference>